<gene>
    <name evidence="2" type="ORF">CYLTODRAFT_419940</name>
</gene>
<feature type="region of interest" description="Disordered" evidence="1">
    <location>
        <begin position="1"/>
        <end position="159"/>
    </location>
</feature>
<feature type="compositionally biased region" description="Basic and acidic residues" evidence="1">
    <location>
        <begin position="55"/>
        <end position="84"/>
    </location>
</feature>
<evidence type="ECO:0000256" key="1">
    <source>
        <dbReference type="SAM" id="MobiDB-lite"/>
    </source>
</evidence>
<dbReference type="EMBL" id="KN880471">
    <property type="protein sequence ID" value="KIY70211.1"/>
    <property type="molecule type" value="Genomic_DNA"/>
</dbReference>
<proteinExistence type="predicted"/>
<evidence type="ECO:0000313" key="2">
    <source>
        <dbReference type="EMBL" id="KIY70211.1"/>
    </source>
</evidence>
<dbReference type="AlphaFoldDB" id="A0A0D7BKU0"/>
<keyword evidence="3" id="KW-1185">Reference proteome</keyword>
<evidence type="ECO:0000313" key="3">
    <source>
        <dbReference type="Proteomes" id="UP000054007"/>
    </source>
</evidence>
<feature type="compositionally biased region" description="Polar residues" evidence="1">
    <location>
        <begin position="135"/>
        <end position="156"/>
    </location>
</feature>
<reference evidence="2 3" key="1">
    <citation type="journal article" date="2015" name="Fungal Genet. Biol.">
        <title>Evolution of novel wood decay mechanisms in Agaricales revealed by the genome sequences of Fistulina hepatica and Cylindrobasidium torrendii.</title>
        <authorList>
            <person name="Floudas D."/>
            <person name="Held B.W."/>
            <person name="Riley R."/>
            <person name="Nagy L.G."/>
            <person name="Koehler G."/>
            <person name="Ransdell A.S."/>
            <person name="Younus H."/>
            <person name="Chow J."/>
            <person name="Chiniquy J."/>
            <person name="Lipzen A."/>
            <person name="Tritt A."/>
            <person name="Sun H."/>
            <person name="Haridas S."/>
            <person name="LaButti K."/>
            <person name="Ohm R.A."/>
            <person name="Kues U."/>
            <person name="Blanchette R.A."/>
            <person name="Grigoriev I.V."/>
            <person name="Minto R.E."/>
            <person name="Hibbett D.S."/>
        </authorList>
    </citation>
    <scope>NUCLEOTIDE SEQUENCE [LARGE SCALE GENOMIC DNA]</scope>
    <source>
        <strain evidence="2 3">FP15055 ss-10</strain>
    </source>
</reference>
<protein>
    <submittedName>
        <fullName evidence="2">Uncharacterized protein</fullName>
    </submittedName>
</protein>
<organism evidence="2 3">
    <name type="scientific">Cylindrobasidium torrendii FP15055 ss-10</name>
    <dbReference type="NCBI Taxonomy" id="1314674"/>
    <lineage>
        <taxon>Eukaryota</taxon>
        <taxon>Fungi</taxon>
        <taxon>Dikarya</taxon>
        <taxon>Basidiomycota</taxon>
        <taxon>Agaricomycotina</taxon>
        <taxon>Agaricomycetes</taxon>
        <taxon>Agaricomycetidae</taxon>
        <taxon>Agaricales</taxon>
        <taxon>Marasmiineae</taxon>
        <taxon>Physalacriaceae</taxon>
        <taxon>Cylindrobasidium</taxon>
    </lineage>
</organism>
<name>A0A0D7BKU0_9AGAR</name>
<dbReference type="Proteomes" id="UP000054007">
    <property type="component" value="Unassembled WGS sequence"/>
</dbReference>
<accession>A0A0D7BKU0</accession>
<sequence>MSGPFPMGMLTPQHSMQASYHGRSSESANSCQEGISKPVPVPYISREPSSVAHNANEDEHHSESHSETRPVAEDAHADSHRTERLPVGPENAQAVRGNGRKKKTAASGENIRIQNGQNAIQDGPGKDLREAPPQTDGSTGNRPFNTASEQQKTPSSEACCLSGLCPWCSSCCIM</sequence>